<dbReference type="Pfam" id="PF04608">
    <property type="entry name" value="PgpA"/>
    <property type="match status" value="1"/>
</dbReference>
<accession>A0AAW8W6M1</accession>
<sequence>MSQASAHLKARTIALLSERGVSVEAIANLVMFLQKDYLADLTLAQARASVLTVLQKREVQNAILTGIQLDLAAEHHTLLEPLQTIVEEDEGLYGLDETMALSIVNLYGSIGFTNYGYIDRLKPGILKLLNAHQPGIIHTFLDDLVGAVAAAAAARLAHDAPQSDSECS</sequence>
<dbReference type="Proteomes" id="UP001254075">
    <property type="component" value="Unassembled WGS sequence"/>
</dbReference>
<dbReference type="EMBL" id="JAVLAM010000001">
    <property type="protein sequence ID" value="MDT7014180.1"/>
    <property type="molecule type" value="Genomic_DNA"/>
</dbReference>
<dbReference type="InterPro" id="IPR026038">
    <property type="entry name" value="Put_PGPase"/>
</dbReference>
<protein>
    <submittedName>
        <fullName evidence="2">Phosphatidylglycerophosphatase A</fullName>
    </submittedName>
</protein>
<dbReference type="InterPro" id="IPR007686">
    <property type="entry name" value="YutG/PgpA"/>
</dbReference>
<dbReference type="GO" id="GO:0006629">
    <property type="term" value="P:lipid metabolic process"/>
    <property type="evidence" value="ECO:0007669"/>
    <property type="project" value="InterPro"/>
</dbReference>
<dbReference type="AlphaFoldDB" id="A0AAW8W6M1"/>
<dbReference type="CDD" id="cd06971">
    <property type="entry name" value="PgpA"/>
    <property type="match status" value="1"/>
</dbReference>
<dbReference type="PIRSF" id="PIRSF019587">
    <property type="entry name" value="PGPase"/>
    <property type="match status" value="1"/>
</dbReference>
<comment type="caution">
    <text evidence="2">The sequence shown here is derived from an EMBL/GenBank/DDBJ whole genome shotgun (WGS) entry which is preliminary data.</text>
</comment>
<name>A0AAW8W6M1_9LACO</name>
<gene>
    <name evidence="2" type="ORF">RI532_07045</name>
</gene>
<reference evidence="2" key="1">
    <citation type="submission" date="2023-08" db="EMBL/GenBank/DDBJ databases">
        <authorList>
            <person name="Page C.A."/>
            <person name="Perez-Diaz I.M."/>
        </authorList>
    </citation>
    <scope>NUCLEOTIDE SEQUENCE</scope>
    <source>
        <strain evidence="2">3.8.38</strain>
    </source>
</reference>
<dbReference type="GO" id="GO:0008962">
    <property type="term" value="F:phosphatidylglycerophosphatase activity"/>
    <property type="evidence" value="ECO:0007669"/>
    <property type="project" value="InterPro"/>
</dbReference>
<evidence type="ECO:0000259" key="1">
    <source>
        <dbReference type="Pfam" id="PF04608"/>
    </source>
</evidence>
<feature type="domain" description="YutG/PgpA" evidence="1">
    <location>
        <begin position="26"/>
        <end position="158"/>
    </location>
</feature>
<dbReference type="Gene3D" id="1.10.3760.10">
    <property type="entry name" value="PgpA-like"/>
    <property type="match status" value="1"/>
</dbReference>
<evidence type="ECO:0000313" key="2">
    <source>
        <dbReference type="EMBL" id="MDT7014180.1"/>
    </source>
</evidence>
<dbReference type="InterPro" id="IPR036681">
    <property type="entry name" value="PgpA-like_sf"/>
</dbReference>
<proteinExistence type="predicted"/>
<dbReference type="SUPFAM" id="SSF101307">
    <property type="entry name" value="YutG-like"/>
    <property type="match status" value="1"/>
</dbReference>
<evidence type="ECO:0000313" key="3">
    <source>
        <dbReference type="Proteomes" id="UP001254075"/>
    </source>
</evidence>
<dbReference type="RefSeq" id="WP_313844997.1">
    <property type="nucleotide sequence ID" value="NZ_JAVLAM010000001.1"/>
</dbReference>
<organism evidence="2 3">
    <name type="scientific">Levilactobacillus namurensis</name>
    <dbReference type="NCBI Taxonomy" id="380393"/>
    <lineage>
        <taxon>Bacteria</taxon>
        <taxon>Bacillati</taxon>
        <taxon>Bacillota</taxon>
        <taxon>Bacilli</taxon>
        <taxon>Lactobacillales</taxon>
        <taxon>Lactobacillaceae</taxon>
        <taxon>Levilactobacillus</taxon>
    </lineage>
</organism>